<organism evidence="1 2">
    <name type="scientific">Leptospira stimsonii</name>
    <dbReference type="NCBI Taxonomy" id="2202203"/>
    <lineage>
        <taxon>Bacteria</taxon>
        <taxon>Pseudomonadati</taxon>
        <taxon>Spirochaetota</taxon>
        <taxon>Spirochaetia</taxon>
        <taxon>Leptospirales</taxon>
        <taxon>Leptospiraceae</taxon>
        <taxon>Leptospira</taxon>
    </lineage>
</organism>
<evidence type="ECO:0000313" key="2">
    <source>
        <dbReference type="Proteomes" id="UP000265798"/>
    </source>
</evidence>
<dbReference type="Proteomes" id="UP000265798">
    <property type="component" value="Unassembled WGS sequence"/>
</dbReference>
<accession>A0A396ZF21</accession>
<gene>
    <name evidence="1" type="ORF">DLM75_04000</name>
</gene>
<sequence>MVEFKRVSGYPWDTANVYLSQTSKACAALLVEPGEYILTDYTQTSVYGSIRTTAFLKRVTPKKFSIKGNGIYYLGTIRTKFGDLIVESEKEDKDFCIKQFNVEHPEVDWTQSNDLTMSKHYE</sequence>
<name>A0A396ZF21_9LEPT</name>
<proteinExistence type="predicted"/>
<dbReference type="EMBL" id="QHCT01000001">
    <property type="protein sequence ID" value="RHX92367.1"/>
    <property type="molecule type" value="Genomic_DNA"/>
</dbReference>
<reference evidence="2" key="1">
    <citation type="submission" date="2018-05" db="EMBL/GenBank/DDBJ databases">
        <title>Leptospira yasudae sp. nov. and Leptospira stimsonii sp. nov., two pathogenic species of the genus Leptospira isolated from environmental sources.</title>
        <authorList>
            <person name="Casanovas-Massana A."/>
            <person name="Hamond C."/>
            <person name="Santos L.A."/>
            <person name="Hacker K.P."/>
            <person name="Balassiano I."/>
            <person name="Medeiros M.A."/>
            <person name="Reis M.G."/>
            <person name="Ko A.I."/>
            <person name="Wunder E.A."/>
        </authorList>
    </citation>
    <scope>NUCLEOTIDE SEQUENCE [LARGE SCALE GENOMIC DNA]</scope>
    <source>
        <strain evidence="2">Yale</strain>
    </source>
</reference>
<protein>
    <submittedName>
        <fullName evidence="1">Uncharacterized protein</fullName>
    </submittedName>
</protein>
<comment type="caution">
    <text evidence="1">The sequence shown here is derived from an EMBL/GenBank/DDBJ whole genome shotgun (WGS) entry which is preliminary data.</text>
</comment>
<evidence type="ECO:0000313" key="1">
    <source>
        <dbReference type="EMBL" id="RHX92367.1"/>
    </source>
</evidence>
<dbReference type="AlphaFoldDB" id="A0A396ZF21"/>